<dbReference type="InterPro" id="IPR020084">
    <property type="entry name" value="NUDIX_hydrolase_CS"/>
</dbReference>
<evidence type="ECO:0000256" key="1">
    <source>
        <dbReference type="ARBA" id="ARBA00022801"/>
    </source>
</evidence>
<proteinExistence type="predicted"/>
<sequence>MASPTRQGPVITSITPLPNAEAKWLALQRIAFTDQHGTPRTWEMATRKTKAPPPPAQPPAAAAAAAAAANPARVDAVAIFPILLHPARAASTLLVVQYRPPLDAWSVEWPAGLVDAGETPSAAALRELREETGLGGGLGAVRVVDVSPAVAADPGMSDANMVLVTVEVDVGGDGKGPIGLPEQRLEDGEDIERVVVPLGDLYDRLREYAARERHVVAAKLWHYAAGMRLRADAAGRACKAVPCRIILGLPELVSFAHAFHSSVDPSSCHLWGHPKNVSTVSAKRRDNDGLGHQQRRRRRRRRRLARIQMASILLRRSFSTCVVLAVCIVILLTKSRGLQPPTRWMFGESHKPTVKSPPNSSSPAALTPPPAARPDPSCAGFPDLSNVMTIMKTGASESFDKIPTQLHTTLRCLPNSSFALYSDMAQTVAGVPVHDALLNVLPKVREEAKEFAIYRAQRACPIDVQTCLRHTELDVASAGWTLDKYKNNHMAVEVWEKWPRHDWYFFIDADTFVFWAGLRQFLEPLDPSHHHYIGAKTYLGSETFSHGGSGYLISRESMEAHAKGWPSIAAEFDEKAARICCGDFLHGDALRKIIGIENEQGWPSFVNEKYYTLTFYQHMWCHPLITLHHLSAESLSSLWAFEQKRTAVALSGTANAALSERERAARKDKPGQQPIVLAKDIYHALVGPKLRARIDNWDNGSEDLYFVDPARASEMSGNEKNRQRPEKDMKTDAERNAHKSFESCALACAEAPDGECMQFSYREGICGFRATIRLGEPVRPNEDPNKRISSGWSMNKVEQWVTRQDQAECEKVWWAEINP</sequence>
<name>A0AAD9HZ14_9PEZI</name>
<gene>
    <name evidence="4" type="ORF">P8C59_002750</name>
</gene>
<feature type="compositionally biased region" description="Basic and acidic residues" evidence="2">
    <location>
        <begin position="717"/>
        <end position="731"/>
    </location>
</feature>
<organism evidence="4 5">
    <name type="scientific">Phyllachora maydis</name>
    <dbReference type="NCBI Taxonomy" id="1825666"/>
    <lineage>
        <taxon>Eukaryota</taxon>
        <taxon>Fungi</taxon>
        <taxon>Dikarya</taxon>
        <taxon>Ascomycota</taxon>
        <taxon>Pezizomycotina</taxon>
        <taxon>Sordariomycetes</taxon>
        <taxon>Sordariomycetidae</taxon>
        <taxon>Phyllachorales</taxon>
        <taxon>Phyllachoraceae</taxon>
        <taxon>Phyllachora</taxon>
    </lineage>
</organism>
<dbReference type="Gene3D" id="3.90.550.50">
    <property type="match status" value="1"/>
</dbReference>
<dbReference type="PANTHER" id="PTHR11839">
    <property type="entry name" value="UDP/ADP-SUGAR PYROPHOSPHATASE"/>
    <property type="match status" value="1"/>
</dbReference>
<dbReference type="CDD" id="cd18888">
    <property type="entry name" value="NUDIX_ADPRase_Nudt5"/>
    <property type="match status" value="1"/>
</dbReference>
<keyword evidence="5" id="KW-1185">Reference proteome</keyword>
<feature type="region of interest" description="Disordered" evidence="2">
    <location>
        <begin position="711"/>
        <end position="731"/>
    </location>
</feature>
<reference evidence="4" key="1">
    <citation type="journal article" date="2023" name="Mol. Plant Microbe Interact.">
        <title>Elucidating the Obligate Nature and Biological Capacity of an Invasive Fungal Corn Pathogen.</title>
        <authorList>
            <person name="MacCready J.S."/>
            <person name="Roggenkamp E.M."/>
            <person name="Gdanetz K."/>
            <person name="Chilvers M.I."/>
        </authorList>
    </citation>
    <scope>NUCLEOTIDE SEQUENCE</scope>
    <source>
        <strain evidence="4">PM02</strain>
    </source>
</reference>
<feature type="region of interest" description="Disordered" evidence="2">
    <location>
        <begin position="343"/>
        <end position="378"/>
    </location>
</feature>
<dbReference type="GO" id="GO:0047631">
    <property type="term" value="F:ADP-ribose diphosphatase activity"/>
    <property type="evidence" value="ECO:0007669"/>
    <property type="project" value="TreeGrafter"/>
</dbReference>
<evidence type="ECO:0000313" key="5">
    <source>
        <dbReference type="Proteomes" id="UP001217918"/>
    </source>
</evidence>
<feature type="compositionally biased region" description="Low complexity" evidence="2">
    <location>
        <begin position="356"/>
        <end position="365"/>
    </location>
</feature>
<dbReference type="InterPro" id="IPR000086">
    <property type="entry name" value="NUDIX_hydrolase_dom"/>
</dbReference>
<dbReference type="PANTHER" id="PTHR11839:SF26">
    <property type="entry name" value="ADP-RIBOSE DIPHOSPHATASE"/>
    <property type="match status" value="1"/>
</dbReference>
<dbReference type="Gene3D" id="3.90.79.10">
    <property type="entry name" value="Nucleoside Triphosphate Pyrophosphohydrolase"/>
    <property type="match status" value="1"/>
</dbReference>
<dbReference type="SUPFAM" id="SSF55811">
    <property type="entry name" value="Nudix"/>
    <property type="match status" value="1"/>
</dbReference>
<dbReference type="PROSITE" id="PS51462">
    <property type="entry name" value="NUDIX"/>
    <property type="match status" value="1"/>
</dbReference>
<dbReference type="Proteomes" id="UP001217918">
    <property type="component" value="Unassembled WGS sequence"/>
</dbReference>
<evidence type="ECO:0000313" key="4">
    <source>
        <dbReference type="EMBL" id="KAK2068081.1"/>
    </source>
</evidence>
<evidence type="ECO:0000256" key="2">
    <source>
        <dbReference type="SAM" id="MobiDB-lite"/>
    </source>
</evidence>
<dbReference type="GO" id="GO:0006753">
    <property type="term" value="P:nucleoside phosphate metabolic process"/>
    <property type="evidence" value="ECO:0007669"/>
    <property type="project" value="TreeGrafter"/>
</dbReference>
<dbReference type="Pfam" id="PF00293">
    <property type="entry name" value="NUDIX"/>
    <property type="match status" value="1"/>
</dbReference>
<dbReference type="GO" id="GO:0005634">
    <property type="term" value="C:nucleus"/>
    <property type="evidence" value="ECO:0007669"/>
    <property type="project" value="TreeGrafter"/>
</dbReference>
<dbReference type="EMBL" id="JAQQPM010000002">
    <property type="protein sequence ID" value="KAK2068081.1"/>
    <property type="molecule type" value="Genomic_DNA"/>
</dbReference>
<evidence type="ECO:0000259" key="3">
    <source>
        <dbReference type="PROSITE" id="PS51462"/>
    </source>
</evidence>
<feature type="domain" description="Nudix hydrolase" evidence="3">
    <location>
        <begin position="72"/>
        <end position="218"/>
    </location>
</feature>
<dbReference type="PROSITE" id="PS00893">
    <property type="entry name" value="NUDIX_BOX"/>
    <property type="match status" value="1"/>
</dbReference>
<feature type="region of interest" description="Disordered" evidence="2">
    <location>
        <begin position="279"/>
        <end position="301"/>
    </location>
</feature>
<accession>A0AAD9HZ14</accession>
<dbReference type="InterPro" id="IPR015797">
    <property type="entry name" value="NUDIX_hydrolase-like_dom_sf"/>
</dbReference>
<dbReference type="AlphaFoldDB" id="A0AAD9HZ14"/>
<dbReference type="GO" id="GO:0019693">
    <property type="term" value="P:ribose phosphate metabolic process"/>
    <property type="evidence" value="ECO:0007669"/>
    <property type="project" value="TreeGrafter"/>
</dbReference>
<comment type="caution">
    <text evidence="4">The sequence shown here is derived from an EMBL/GenBank/DDBJ whole genome shotgun (WGS) entry which is preliminary data.</text>
</comment>
<protein>
    <recommendedName>
        <fullName evidence="3">Nudix hydrolase domain-containing protein</fullName>
    </recommendedName>
</protein>
<keyword evidence="1" id="KW-0378">Hydrolase</keyword>